<dbReference type="InterPro" id="IPR045584">
    <property type="entry name" value="Pilin-like"/>
</dbReference>
<dbReference type="InterPro" id="IPR012902">
    <property type="entry name" value="N_methyl_site"/>
</dbReference>
<organism evidence="1 2">
    <name type="scientific">Candidatus Beckwithbacteria bacterium GW2011_GWB1_47_15</name>
    <dbReference type="NCBI Taxonomy" id="1618371"/>
    <lineage>
        <taxon>Bacteria</taxon>
        <taxon>Candidatus Beckwithiibacteriota</taxon>
    </lineage>
</organism>
<dbReference type="PANTHER" id="PTHR30093">
    <property type="entry name" value="GENERAL SECRETION PATHWAY PROTEIN G"/>
    <property type="match status" value="1"/>
</dbReference>
<accession>A0A0G1RVU4</accession>
<proteinExistence type="predicted"/>
<dbReference type="NCBIfam" id="TIGR02532">
    <property type="entry name" value="IV_pilin_GFxxxE"/>
    <property type="match status" value="1"/>
</dbReference>
<comment type="caution">
    <text evidence="1">The sequence shown here is derived from an EMBL/GenBank/DDBJ whole genome shotgun (WGS) entry which is preliminary data.</text>
</comment>
<gene>
    <name evidence="1" type="ORF">UX85_C0004G0174</name>
</gene>
<dbReference type="Proteomes" id="UP000033860">
    <property type="component" value="Unassembled WGS sequence"/>
</dbReference>
<dbReference type="Pfam" id="PF07963">
    <property type="entry name" value="N_methyl"/>
    <property type="match status" value="1"/>
</dbReference>
<evidence type="ECO:0000313" key="2">
    <source>
        <dbReference type="Proteomes" id="UP000033860"/>
    </source>
</evidence>
<dbReference type="PROSITE" id="PS00409">
    <property type="entry name" value="PROKAR_NTER_METHYL"/>
    <property type="match status" value="1"/>
</dbReference>
<name>A0A0G1RVU4_9BACT</name>
<dbReference type="AlphaFoldDB" id="A0A0G1RVU4"/>
<dbReference type="EMBL" id="LCNT01000004">
    <property type="protein sequence ID" value="KKU61252.1"/>
    <property type="molecule type" value="Genomic_DNA"/>
</dbReference>
<sequence length="184" mass="19141">MLSARMKKLTGFTLVELLVVVAILGILAAILILAINPAEAQRKTRDSTRISDLATVRQAVDLSIANGAVLPGTTAAPFSGDSSGSRDTTAATNWVGLVVSDYLSVLPIDPRQNATDATRLSDGTTTIAAGGMVYSYVSDGDTYELNAFLESTDNAAFATNDGGNQNLRYEIGTNPGLGLSSTNP</sequence>
<evidence type="ECO:0000313" key="1">
    <source>
        <dbReference type="EMBL" id="KKU61252.1"/>
    </source>
</evidence>
<protein>
    <submittedName>
        <fullName evidence="1">Uncharacterized protein</fullName>
    </submittedName>
</protein>
<reference evidence="1 2" key="1">
    <citation type="journal article" date="2015" name="Nature">
        <title>rRNA introns, odd ribosomes, and small enigmatic genomes across a large radiation of phyla.</title>
        <authorList>
            <person name="Brown C.T."/>
            <person name="Hug L.A."/>
            <person name="Thomas B.C."/>
            <person name="Sharon I."/>
            <person name="Castelle C.J."/>
            <person name="Singh A."/>
            <person name="Wilkins M.J."/>
            <person name="Williams K.H."/>
            <person name="Banfield J.F."/>
        </authorList>
    </citation>
    <scope>NUCLEOTIDE SEQUENCE [LARGE SCALE GENOMIC DNA]</scope>
</reference>
<dbReference type="Gene3D" id="3.30.700.10">
    <property type="entry name" value="Glycoprotein, Type 4 Pilin"/>
    <property type="match status" value="1"/>
</dbReference>
<dbReference type="SUPFAM" id="SSF54523">
    <property type="entry name" value="Pili subunits"/>
    <property type="match status" value="1"/>
</dbReference>